<keyword evidence="2" id="KW-0812">Transmembrane</keyword>
<sequence length="348" mass="38635">MGKKSNHQPPKAEPPKAAPTAQKIAATPAKPESSSQPSKSATAPLGSRKSDCCIAFTYVAFCVSLFVMFLANCSHVLPQTLNGAEFAKPVCEALQVLEGPLKPLLESQKEWGDKIFAVDKDFALELVHYVNVLILGPFALFLAFGFFRGYQCVKNIALIHAAVMFYNMVIVDIYAYKALHGPQVNQEALIGLANAKLIASIVYGYFTFFPFVVVKRVWGSAPFSVETCSYRRGYFLGFITFLVQLALFLWMMAAMIGVYEFSVQHTPSVKGYPSVVDHGADAWEKSAPHREQMMLYAAEFQGYASEKMKDFGAEAKTFLNNLGERVLEWAQKMQENLKGEESKAEEKV</sequence>
<dbReference type="AlphaFoldDB" id="A0A7S4D3R1"/>
<proteinExistence type="predicted"/>
<keyword evidence="2" id="KW-0472">Membrane</keyword>
<keyword evidence="2" id="KW-1133">Transmembrane helix</keyword>
<gene>
    <name evidence="3" type="ORF">EGYM00163_LOCUS26376</name>
</gene>
<reference evidence="3" key="1">
    <citation type="submission" date="2021-01" db="EMBL/GenBank/DDBJ databases">
        <authorList>
            <person name="Corre E."/>
            <person name="Pelletier E."/>
            <person name="Niang G."/>
            <person name="Scheremetjew M."/>
            <person name="Finn R."/>
            <person name="Kale V."/>
            <person name="Holt S."/>
            <person name="Cochrane G."/>
            <person name="Meng A."/>
            <person name="Brown T."/>
            <person name="Cohen L."/>
        </authorList>
    </citation>
    <scope>NUCLEOTIDE SEQUENCE</scope>
    <source>
        <strain evidence="3">CCMP1594</strain>
    </source>
</reference>
<feature type="transmembrane region" description="Helical" evidence="2">
    <location>
        <begin position="156"/>
        <end position="176"/>
    </location>
</feature>
<name>A0A7S4D3R1_9EUGL</name>
<feature type="transmembrane region" description="Helical" evidence="2">
    <location>
        <begin position="188"/>
        <end position="213"/>
    </location>
</feature>
<evidence type="ECO:0000256" key="2">
    <source>
        <dbReference type="SAM" id="Phobius"/>
    </source>
</evidence>
<feature type="transmembrane region" description="Helical" evidence="2">
    <location>
        <begin position="126"/>
        <end position="147"/>
    </location>
</feature>
<evidence type="ECO:0000256" key="1">
    <source>
        <dbReference type="SAM" id="MobiDB-lite"/>
    </source>
</evidence>
<feature type="compositionally biased region" description="Polar residues" evidence="1">
    <location>
        <begin position="32"/>
        <end position="41"/>
    </location>
</feature>
<feature type="transmembrane region" description="Helical" evidence="2">
    <location>
        <begin position="234"/>
        <end position="259"/>
    </location>
</feature>
<dbReference type="EMBL" id="HBJA01075222">
    <property type="protein sequence ID" value="CAE0815219.1"/>
    <property type="molecule type" value="Transcribed_RNA"/>
</dbReference>
<evidence type="ECO:0000313" key="3">
    <source>
        <dbReference type="EMBL" id="CAE0815219.1"/>
    </source>
</evidence>
<feature type="region of interest" description="Disordered" evidence="1">
    <location>
        <begin position="1"/>
        <end position="47"/>
    </location>
</feature>
<accession>A0A7S4D3R1</accession>
<organism evidence="3">
    <name type="scientific">Eutreptiella gymnastica</name>
    <dbReference type="NCBI Taxonomy" id="73025"/>
    <lineage>
        <taxon>Eukaryota</taxon>
        <taxon>Discoba</taxon>
        <taxon>Euglenozoa</taxon>
        <taxon>Euglenida</taxon>
        <taxon>Spirocuta</taxon>
        <taxon>Euglenophyceae</taxon>
        <taxon>Eutreptiales</taxon>
        <taxon>Eutreptiaceae</taxon>
        <taxon>Eutreptiella</taxon>
    </lineage>
</organism>
<feature type="transmembrane region" description="Helical" evidence="2">
    <location>
        <begin position="52"/>
        <end position="71"/>
    </location>
</feature>
<protein>
    <submittedName>
        <fullName evidence="3">Uncharacterized protein</fullName>
    </submittedName>
</protein>